<dbReference type="Proteomes" id="UP000735302">
    <property type="component" value="Unassembled WGS sequence"/>
</dbReference>
<accession>A0AAV4BEW4</accession>
<gene>
    <name evidence="2" type="ORF">PoB_004837100</name>
</gene>
<organism evidence="2 3">
    <name type="scientific">Plakobranchus ocellatus</name>
    <dbReference type="NCBI Taxonomy" id="259542"/>
    <lineage>
        <taxon>Eukaryota</taxon>
        <taxon>Metazoa</taxon>
        <taxon>Spiralia</taxon>
        <taxon>Lophotrochozoa</taxon>
        <taxon>Mollusca</taxon>
        <taxon>Gastropoda</taxon>
        <taxon>Heterobranchia</taxon>
        <taxon>Euthyneura</taxon>
        <taxon>Panpulmonata</taxon>
        <taxon>Sacoglossa</taxon>
        <taxon>Placobranchoidea</taxon>
        <taxon>Plakobranchidae</taxon>
        <taxon>Plakobranchus</taxon>
    </lineage>
</organism>
<reference evidence="2 3" key="1">
    <citation type="journal article" date="2021" name="Elife">
        <title>Chloroplast acquisition without the gene transfer in kleptoplastic sea slugs, Plakobranchus ocellatus.</title>
        <authorList>
            <person name="Maeda T."/>
            <person name="Takahashi S."/>
            <person name="Yoshida T."/>
            <person name="Shimamura S."/>
            <person name="Takaki Y."/>
            <person name="Nagai Y."/>
            <person name="Toyoda A."/>
            <person name="Suzuki Y."/>
            <person name="Arimoto A."/>
            <person name="Ishii H."/>
            <person name="Satoh N."/>
            <person name="Nishiyama T."/>
            <person name="Hasebe M."/>
            <person name="Maruyama T."/>
            <person name="Minagawa J."/>
            <person name="Obokata J."/>
            <person name="Shigenobu S."/>
        </authorList>
    </citation>
    <scope>NUCLEOTIDE SEQUENCE [LARGE SCALE GENOMIC DNA]</scope>
</reference>
<evidence type="ECO:0000313" key="3">
    <source>
        <dbReference type="Proteomes" id="UP000735302"/>
    </source>
</evidence>
<feature type="region of interest" description="Disordered" evidence="1">
    <location>
        <begin position="1"/>
        <end position="97"/>
    </location>
</feature>
<name>A0AAV4BEW4_9GAST</name>
<dbReference type="AlphaFoldDB" id="A0AAV4BEW4"/>
<feature type="compositionally biased region" description="Low complexity" evidence="1">
    <location>
        <begin position="17"/>
        <end position="47"/>
    </location>
</feature>
<dbReference type="EMBL" id="BLXT01005284">
    <property type="protein sequence ID" value="GFO21866.1"/>
    <property type="molecule type" value="Genomic_DNA"/>
</dbReference>
<protein>
    <submittedName>
        <fullName evidence="2">Uncharacterized protein</fullName>
    </submittedName>
</protein>
<evidence type="ECO:0000256" key="1">
    <source>
        <dbReference type="SAM" id="MobiDB-lite"/>
    </source>
</evidence>
<comment type="caution">
    <text evidence="2">The sequence shown here is derived from an EMBL/GenBank/DDBJ whole genome shotgun (WGS) entry which is preliminary data.</text>
</comment>
<sequence length="203" mass="22688">MNESASGTVKVRRAEINSKNNNGSSSFSNSNNDSNSGSNSNSDSDSNSNKEHRQIHQQHQVQRKQDSKNDSNRNSYNCTDSNRSNDSDSSSDSNNDSDSSRYFFLICEYRLLTTRRPHALGHSSRQGIDRGGLRLELMEKCHWRFRKSGLLLTVPPQPLSALTVDSGMSARGEVLLVEKIQGKTKSSKCNYTEGFKEKRTSVC</sequence>
<evidence type="ECO:0000313" key="2">
    <source>
        <dbReference type="EMBL" id="GFO21866.1"/>
    </source>
</evidence>
<feature type="compositionally biased region" description="Low complexity" evidence="1">
    <location>
        <begin position="80"/>
        <end position="97"/>
    </location>
</feature>
<proteinExistence type="predicted"/>
<keyword evidence="3" id="KW-1185">Reference proteome</keyword>